<reference evidence="3" key="1">
    <citation type="submission" date="2016-11" db="EMBL/GenBank/DDBJ databases">
        <authorList>
            <person name="Varghese N."/>
            <person name="Submissions S."/>
        </authorList>
    </citation>
    <scope>NUCLEOTIDE SEQUENCE [LARGE SCALE GENOMIC DNA]</scope>
    <source>
        <strain evidence="3">DSM 19741</strain>
    </source>
</reference>
<evidence type="ECO:0000313" key="2">
    <source>
        <dbReference type="EMBL" id="SHG07257.1"/>
    </source>
</evidence>
<sequence length="178" mass="19343">MNKKHTNMKKITISILALFAFAFANGQAKEGQVSKGKWLIEANTGFGRNVGTTAIYFSSSDGITSYNIGAEGGFFIKDNLALKLGLGYGEIDGVGEPIAYKIGAKYYLKTMIPIEISYNGVGFGDADANPTFIGAQVGYAVFFGKNVSIEPGIRYNMATHKQYYDNSLQFNIGFALHF</sequence>
<evidence type="ECO:0008006" key="4">
    <source>
        <dbReference type="Google" id="ProtNLM"/>
    </source>
</evidence>
<organism evidence="2 3">
    <name type="scientific">Flavobacterium segetis</name>
    <dbReference type="NCBI Taxonomy" id="271157"/>
    <lineage>
        <taxon>Bacteria</taxon>
        <taxon>Pseudomonadati</taxon>
        <taxon>Bacteroidota</taxon>
        <taxon>Flavobacteriia</taxon>
        <taxon>Flavobacteriales</taxon>
        <taxon>Flavobacteriaceae</taxon>
        <taxon>Flavobacterium</taxon>
    </lineage>
</organism>
<evidence type="ECO:0000256" key="1">
    <source>
        <dbReference type="SAM" id="SignalP"/>
    </source>
</evidence>
<name>A0A1M5GU83_9FLAO</name>
<proteinExistence type="predicted"/>
<keyword evidence="3" id="KW-1185">Reference proteome</keyword>
<evidence type="ECO:0000313" key="3">
    <source>
        <dbReference type="Proteomes" id="UP000184036"/>
    </source>
</evidence>
<dbReference type="Proteomes" id="UP000184036">
    <property type="component" value="Unassembled WGS sequence"/>
</dbReference>
<dbReference type="EMBL" id="FQWE01000004">
    <property type="protein sequence ID" value="SHG07257.1"/>
    <property type="molecule type" value="Genomic_DNA"/>
</dbReference>
<dbReference type="STRING" id="271157.SAMN05444396_104159"/>
<keyword evidence="1" id="KW-0732">Signal</keyword>
<gene>
    <name evidence="2" type="ORF">SAMN05444396_104159</name>
</gene>
<feature type="signal peptide" evidence="1">
    <location>
        <begin position="1"/>
        <end position="28"/>
    </location>
</feature>
<feature type="chain" id="PRO_5013223054" description="Outer membrane protein beta-barrel domain-containing protein" evidence="1">
    <location>
        <begin position="29"/>
        <end position="178"/>
    </location>
</feature>
<dbReference type="AlphaFoldDB" id="A0A1M5GU83"/>
<protein>
    <recommendedName>
        <fullName evidence="4">Outer membrane protein beta-barrel domain-containing protein</fullName>
    </recommendedName>
</protein>
<accession>A0A1M5GU83</accession>